<evidence type="ECO:0000256" key="1">
    <source>
        <dbReference type="ARBA" id="ARBA00006108"/>
    </source>
</evidence>
<organism evidence="4 5">
    <name type="scientific">Phtheirospermum japonicum</name>
    <dbReference type="NCBI Taxonomy" id="374723"/>
    <lineage>
        <taxon>Eukaryota</taxon>
        <taxon>Viridiplantae</taxon>
        <taxon>Streptophyta</taxon>
        <taxon>Embryophyta</taxon>
        <taxon>Tracheophyta</taxon>
        <taxon>Spermatophyta</taxon>
        <taxon>Magnoliopsida</taxon>
        <taxon>eudicotyledons</taxon>
        <taxon>Gunneridae</taxon>
        <taxon>Pentapetalae</taxon>
        <taxon>asterids</taxon>
        <taxon>lamiids</taxon>
        <taxon>Lamiales</taxon>
        <taxon>Orobanchaceae</taxon>
        <taxon>Orobanchaceae incertae sedis</taxon>
        <taxon>Phtheirospermum</taxon>
    </lineage>
</organism>
<dbReference type="SUPFAM" id="SSF47661">
    <property type="entry name" value="t-snare proteins"/>
    <property type="match status" value="1"/>
</dbReference>
<dbReference type="AlphaFoldDB" id="A0A830BQN4"/>
<dbReference type="GO" id="GO:0016020">
    <property type="term" value="C:membrane"/>
    <property type="evidence" value="ECO:0007669"/>
    <property type="project" value="InterPro"/>
</dbReference>
<evidence type="ECO:0000256" key="2">
    <source>
        <dbReference type="ARBA" id="ARBA00022927"/>
    </source>
</evidence>
<dbReference type="GO" id="GO:0016192">
    <property type="term" value="P:vesicle-mediated transport"/>
    <property type="evidence" value="ECO:0007669"/>
    <property type="project" value="InterPro"/>
</dbReference>
<dbReference type="InterPro" id="IPR007705">
    <property type="entry name" value="Vesicle_trsprt_v-SNARE_N"/>
</dbReference>
<comment type="similarity">
    <text evidence="1">Belongs to the VTI1 family.</text>
</comment>
<evidence type="ECO:0000259" key="3">
    <source>
        <dbReference type="Pfam" id="PF05008"/>
    </source>
</evidence>
<dbReference type="GO" id="GO:0006886">
    <property type="term" value="P:intracellular protein transport"/>
    <property type="evidence" value="ECO:0007669"/>
    <property type="project" value="InterPro"/>
</dbReference>
<dbReference type="Pfam" id="PF05008">
    <property type="entry name" value="V-SNARE"/>
    <property type="match status" value="1"/>
</dbReference>
<accession>A0A830BQN4</accession>
<name>A0A830BQN4_9LAMI</name>
<dbReference type="InterPro" id="IPR010989">
    <property type="entry name" value="SNARE"/>
</dbReference>
<evidence type="ECO:0000313" key="4">
    <source>
        <dbReference type="EMBL" id="GFP86135.1"/>
    </source>
</evidence>
<sequence>MKNKTTEQKYIESDNKNKPIGKYATNFRNYQGSLVRSHVHINIDEWKHVESGLKDVIWEDFQKEFNIDGDDEKKKHFLKVVGVRWTAFKTRLVRDFIKKKHPKYDHPSQLYPSITEEKWKKFVSDHQSEKFKALGEIWKARESQSHNEHPHFLGPGGYARVKAKWVVSDPISSLSSCASLRSSIGADDRNLDWIEKAQEVSQGTFVPPMHNDILNASLGKKEHPGRVRGVGRHMNMRSVFGQPSQTSRRSSGVVSINEVRVVLTQEIMQQMQSKSDALQAQFNMLFEQVKNQCPQTPSTNQHVPSKVNEGVDFNTPSHSHLLGDPRSSFHSVCETPFLMGKKLRPQIRKTTIFILPSPHAYFSPYNPAMQIPVIDLAPYLELSGKQASPDKEKLDPELKSLCDELSRTLRETGALLVDFVRSHALLGHPNLDFFSRSQFVLEQKKQKVFEINTGIDQAEALIPKMDLEAQSLQPNIKAVLLAKLREYKSDLNNLKSTVKRTGSTNLNQAVRDELLEAEMANTVAYVFPYFARLSELNELELICSIPCHPYHTAGLTCLTINSDSTLALSGSSDGSAHFVNISTGKVVLIELLPLAVVVFLFLCSQRMESQIEHAIVVKVIARTGSCGQVWAGDSGRALFLPQWSLRGRPIDCADWARDEVNEIGFQETDAIYHYYWWRFGVKNRHLISVFGCGNRISIFLVALRAKNRRPASFLSGG</sequence>
<dbReference type="PANTHER" id="PTHR33018">
    <property type="entry name" value="OS10G0338966 PROTEIN-RELATED"/>
    <property type="match status" value="1"/>
</dbReference>
<keyword evidence="2" id="KW-0653">Protein transport</keyword>
<reference evidence="4" key="1">
    <citation type="submission" date="2020-07" db="EMBL/GenBank/DDBJ databases">
        <title>Ethylene signaling mediates host invasion by parasitic plants.</title>
        <authorList>
            <person name="Yoshida S."/>
        </authorList>
    </citation>
    <scope>NUCLEOTIDE SEQUENCE</scope>
    <source>
        <strain evidence="4">Okayama</strain>
    </source>
</reference>
<keyword evidence="2" id="KW-0813">Transport</keyword>
<dbReference type="PANTHER" id="PTHR33018:SF34">
    <property type="entry name" value="OS02G0472350 PROTEIN"/>
    <property type="match status" value="1"/>
</dbReference>
<dbReference type="InterPro" id="IPR038407">
    <property type="entry name" value="v-SNARE_N_sf"/>
</dbReference>
<feature type="domain" description="Vesicle transport v-SNARE N-terminal" evidence="3">
    <location>
        <begin position="442"/>
        <end position="500"/>
    </location>
</feature>
<proteinExistence type="inferred from homology"/>
<dbReference type="Gene3D" id="1.20.58.400">
    <property type="entry name" value="t-snare proteins"/>
    <property type="match status" value="1"/>
</dbReference>
<protein>
    <submittedName>
        <fullName evidence="4">Vesicle transport v-snare 13</fullName>
    </submittedName>
</protein>
<dbReference type="EMBL" id="BMAC01000120">
    <property type="protein sequence ID" value="GFP86135.1"/>
    <property type="molecule type" value="Genomic_DNA"/>
</dbReference>
<keyword evidence="5" id="KW-1185">Reference proteome</keyword>
<dbReference type="InterPro" id="IPR036322">
    <property type="entry name" value="WD40_repeat_dom_sf"/>
</dbReference>
<dbReference type="Proteomes" id="UP000653305">
    <property type="component" value="Unassembled WGS sequence"/>
</dbReference>
<comment type="caution">
    <text evidence="4">The sequence shown here is derived from an EMBL/GenBank/DDBJ whole genome shotgun (WGS) entry which is preliminary data.</text>
</comment>
<dbReference type="OrthoDB" id="430637at2759"/>
<gene>
    <name evidence="4" type="ORF">PHJA_000757300</name>
</gene>
<evidence type="ECO:0000313" key="5">
    <source>
        <dbReference type="Proteomes" id="UP000653305"/>
    </source>
</evidence>
<dbReference type="SUPFAM" id="SSF50978">
    <property type="entry name" value="WD40 repeat-like"/>
    <property type="match status" value="1"/>
</dbReference>